<evidence type="ECO:0000256" key="9">
    <source>
        <dbReference type="ARBA" id="ARBA00023004"/>
    </source>
</evidence>
<feature type="domain" description="Lipoxygenase" evidence="15">
    <location>
        <begin position="236"/>
        <end position="930"/>
    </location>
</feature>
<dbReference type="GO" id="GO:0006633">
    <property type="term" value="P:fatty acid biosynthetic process"/>
    <property type="evidence" value="ECO:0007669"/>
    <property type="project" value="UniProtKB-KW"/>
</dbReference>
<dbReference type="EMBL" id="JAAMPC010000011">
    <property type="protein sequence ID" value="KAG2281097.1"/>
    <property type="molecule type" value="Genomic_DNA"/>
</dbReference>
<gene>
    <name evidence="16" type="ORF">Bca52824_052317</name>
</gene>
<feature type="region of interest" description="Disordered" evidence="14">
    <location>
        <begin position="46"/>
        <end position="66"/>
    </location>
</feature>
<keyword evidence="4 12" id="KW-0479">Metal-binding</keyword>
<sequence length="930" mass="106160">MFVASPVKTNSYGAGLERFPAFPVLPRRRQHIVPLSRKVRAVISREEKTVDQDDGKNTNGSLVSNSPAFPWQRSKYTGTKTVIAVVKIRKKMREKLTEKVEHQLELLMKAIGQGMLIQLVSEEIDPETGSGRKSSETPVLGLPKARNDSRYLEFTANFTVPTDFGKPGAILVTNLLSSEICLSEIIIHDGSDTILFPGNTWIQARDSGHKKIRDGTAWIHSRNDNPEGRIIFASQTWLPSETPAGIKELREKDLKSVRGNGEGERKPHERIYDYDIYNDIGDPRKKDRVRPILGVPERPYPRRCRSGRPLLSTDTPFESRGKDKDEFYVPRDEVFEDIKRDTFRAGRFKALFHNLVPSIAAALSNLDIPFTCFSDIDRLYKSDIVLKHTEGKDKGLGGFIDGILNVGETLLRYDTPAVIKWDRFAWLRDNEFGRQALAGVNPVNIELLKELPIRSKLDPAIYGSPESALTEELIAHEVLHYGMTLEQAFEEKRLFLLDYHDMLLPFVDKINSIKEDPRKTYASRTIFFYSKAGALRPLAIELSLPPTPENENKFVYAHGHDATTHWIWKLAKAHVCSNDAGVHQLVNHWLRTHACMEPYIIATNRQLSSMHPVYKLLHPHMRYTLEINARARKSLINGGGIIESCFTPGKYAMELSSAAYKSMWRFDMEGLPADLVRRGMAEEDSSAECGVKLVIEDYPYAADGLLIWKAIKNLVESYVKHFYSDPDSITSDFELQAWWDEIKNKGHYDKKDEPWWPKLNTTQDLSEILTNMIWIASGQHAALNFGQYPFGGYVPNRPTLLRKLIPHENDPDYEMFMRNPQYSFLSSLPTQLQATKVMAVQETLSTHSPDEEYLIDLKENQRRWFQDEEVVKYFSKFTEELEEIEKKINKRNKDKKLKNRTGAGMPPYELLIPTSPHGVTGRGIPNSISI</sequence>
<reference evidence="16 17" key="1">
    <citation type="submission" date="2020-02" db="EMBL/GenBank/DDBJ databases">
        <authorList>
            <person name="Ma Q."/>
            <person name="Huang Y."/>
            <person name="Song X."/>
            <person name="Pei D."/>
        </authorList>
    </citation>
    <scope>NUCLEOTIDE SEQUENCE [LARGE SCALE GENOMIC DNA]</scope>
    <source>
        <strain evidence="16">Sxm20200214</strain>
        <tissue evidence="16">Leaf</tissue>
    </source>
</reference>
<proteinExistence type="inferred from homology"/>
<evidence type="ECO:0000256" key="10">
    <source>
        <dbReference type="ARBA" id="ARBA00023098"/>
    </source>
</evidence>
<name>A0A8X7R478_BRACI</name>
<dbReference type="GO" id="GO:0034440">
    <property type="term" value="P:lipid oxidation"/>
    <property type="evidence" value="ECO:0007669"/>
    <property type="project" value="InterPro"/>
</dbReference>
<comment type="cofactor">
    <cofactor evidence="1 12">
        <name>Fe cation</name>
        <dbReference type="ChEBI" id="CHEBI:24875"/>
    </cofactor>
</comment>
<dbReference type="Proteomes" id="UP000886595">
    <property type="component" value="Unassembled WGS sequence"/>
</dbReference>
<evidence type="ECO:0000256" key="3">
    <source>
        <dbReference type="ARBA" id="ARBA00022516"/>
    </source>
</evidence>
<dbReference type="InterPro" id="IPR001246">
    <property type="entry name" value="LipOase_plant"/>
</dbReference>
<evidence type="ECO:0000256" key="5">
    <source>
        <dbReference type="ARBA" id="ARBA00022767"/>
    </source>
</evidence>
<keyword evidence="6" id="KW-0276">Fatty acid metabolism</keyword>
<dbReference type="Gene3D" id="4.10.372.10">
    <property type="entry name" value="Lipoxygenase-1, Domain 3"/>
    <property type="match status" value="1"/>
</dbReference>
<keyword evidence="3 13" id="KW-0444">Lipid biosynthesis</keyword>
<keyword evidence="9 12" id="KW-0408">Iron</keyword>
<evidence type="ECO:0000256" key="11">
    <source>
        <dbReference type="ARBA" id="ARBA00023160"/>
    </source>
</evidence>
<evidence type="ECO:0000256" key="12">
    <source>
        <dbReference type="RuleBase" id="RU003974"/>
    </source>
</evidence>
<dbReference type="InterPro" id="IPR000907">
    <property type="entry name" value="LipOase"/>
</dbReference>
<evidence type="ECO:0000259" key="15">
    <source>
        <dbReference type="PROSITE" id="PS51393"/>
    </source>
</evidence>
<dbReference type="SUPFAM" id="SSF48484">
    <property type="entry name" value="Lipoxigenase"/>
    <property type="match status" value="1"/>
</dbReference>
<dbReference type="GO" id="GO:0031408">
    <property type="term" value="P:oxylipin biosynthetic process"/>
    <property type="evidence" value="ECO:0007669"/>
    <property type="project" value="UniProtKB-UniRule"/>
</dbReference>
<feature type="compositionally biased region" description="Polar residues" evidence="14">
    <location>
        <begin position="57"/>
        <end position="66"/>
    </location>
</feature>
<keyword evidence="7 12" id="KW-0223">Dioxygenase</keyword>
<dbReference type="EC" id="1.13.11.-" evidence="13"/>
<dbReference type="Gene3D" id="1.20.245.10">
    <property type="entry name" value="Lipoxygenase-1, Domain 5"/>
    <property type="match status" value="1"/>
</dbReference>
<evidence type="ECO:0000256" key="8">
    <source>
        <dbReference type="ARBA" id="ARBA00023002"/>
    </source>
</evidence>
<dbReference type="PANTHER" id="PTHR11771">
    <property type="entry name" value="LIPOXYGENASE"/>
    <property type="match status" value="1"/>
</dbReference>
<comment type="similarity">
    <text evidence="2 12">Belongs to the lipoxygenase family.</text>
</comment>
<organism evidence="16 17">
    <name type="scientific">Brassica carinata</name>
    <name type="common">Ethiopian mustard</name>
    <name type="synonym">Abyssinian cabbage</name>
    <dbReference type="NCBI Taxonomy" id="52824"/>
    <lineage>
        <taxon>Eukaryota</taxon>
        <taxon>Viridiplantae</taxon>
        <taxon>Streptophyta</taxon>
        <taxon>Embryophyta</taxon>
        <taxon>Tracheophyta</taxon>
        <taxon>Spermatophyta</taxon>
        <taxon>Magnoliopsida</taxon>
        <taxon>eudicotyledons</taxon>
        <taxon>Gunneridae</taxon>
        <taxon>Pentapetalae</taxon>
        <taxon>rosids</taxon>
        <taxon>malvids</taxon>
        <taxon>Brassicales</taxon>
        <taxon>Brassicaceae</taxon>
        <taxon>Brassiceae</taxon>
        <taxon>Brassica</taxon>
    </lineage>
</organism>
<dbReference type="AlphaFoldDB" id="A0A8X7R478"/>
<protein>
    <recommendedName>
        <fullName evidence="13">Lipoxygenase</fullName>
        <ecNumber evidence="13">1.13.11.-</ecNumber>
    </recommendedName>
</protein>
<dbReference type="GO" id="GO:0016702">
    <property type="term" value="F:oxidoreductase activity, acting on single donors with incorporation of molecular oxygen, incorporation of two atoms of oxygen"/>
    <property type="evidence" value="ECO:0007669"/>
    <property type="project" value="InterPro"/>
</dbReference>
<feature type="compositionally biased region" description="Basic and acidic residues" evidence="14">
    <location>
        <begin position="46"/>
        <end position="56"/>
    </location>
</feature>
<comment type="caution">
    <text evidence="16">The sequence shown here is derived from an EMBL/GenBank/DDBJ whole genome shotgun (WGS) entry which is preliminary data.</text>
</comment>
<evidence type="ECO:0000256" key="7">
    <source>
        <dbReference type="ARBA" id="ARBA00022964"/>
    </source>
</evidence>
<evidence type="ECO:0000256" key="1">
    <source>
        <dbReference type="ARBA" id="ARBA00001962"/>
    </source>
</evidence>
<comment type="pathway">
    <text evidence="13">Lipid metabolism; oxylipin biosynthesis.</text>
</comment>
<dbReference type="Gene3D" id="3.10.450.60">
    <property type="match status" value="1"/>
</dbReference>
<dbReference type="OrthoDB" id="407298at2759"/>
<comment type="function">
    <text evidence="13">Plant lipoxygenase may be involved in a number of diverse aspects of plant physiology including growth and development, pest resistance, and senescence or responses to wounding.</text>
</comment>
<dbReference type="PROSITE" id="PS00711">
    <property type="entry name" value="LIPOXYGENASE_1"/>
    <property type="match status" value="1"/>
</dbReference>
<evidence type="ECO:0000256" key="13">
    <source>
        <dbReference type="RuleBase" id="RU003975"/>
    </source>
</evidence>
<dbReference type="PRINTS" id="PR00468">
    <property type="entry name" value="PLTLPOXGNASE"/>
</dbReference>
<keyword evidence="10" id="KW-0443">Lipid metabolism</keyword>
<dbReference type="InterPro" id="IPR020833">
    <property type="entry name" value="LipOase_Fe_BS"/>
</dbReference>
<dbReference type="GO" id="GO:0046872">
    <property type="term" value="F:metal ion binding"/>
    <property type="evidence" value="ECO:0007669"/>
    <property type="project" value="UniProtKB-UniRule"/>
</dbReference>
<dbReference type="InterPro" id="IPR036392">
    <property type="entry name" value="PLAT/LH2_dom_sf"/>
</dbReference>
<keyword evidence="11 13" id="KW-0275">Fatty acid biosynthesis</keyword>
<evidence type="ECO:0000256" key="4">
    <source>
        <dbReference type="ARBA" id="ARBA00022723"/>
    </source>
</evidence>
<accession>A0A8X7R478</accession>
<evidence type="ECO:0000256" key="14">
    <source>
        <dbReference type="SAM" id="MobiDB-lite"/>
    </source>
</evidence>
<dbReference type="InterPro" id="IPR001024">
    <property type="entry name" value="PLAT/LH2_dom"/>
</dbReference>
<evidence type="ECO:0000313" key="16">
    <source>
        <dbReference type="EMBL" id="KAG2281097.1"/>
    </source>
</evidence>
<dbReference type="SMART" id="SM00308">
    <property type="entry name" value="LH2"/>
    <property type="match status" value="1"/>
</dbReference>
<dbReference type="FunFam" id="1.20.245.10:FF:000002">
    <property type="entry name" value="Lipoxygenase"/>
    <property type="match status" value="1"/>
</dbReference>
<dbReference type="InterPro" id="IPR036226">
    <property type="entry name" value="LipOase_C_sf"/>
</dbReference>
<dbReference type="InterPro" id="IPR027433">
    <property type="entry name" value="Lipoxygenase_dom_3"/>
</dbReference>
<keyword evidence="8 12" id="KW-0560">Oxidoreductase</keyword>
<evidence type="ECO:0000256" key="6">
    <source>
        <dbReference type="ARBA" id="ARBA00022832"/>
    </source>
</evidence>
<keyword evidence="5 13" id="KW-0925">Oxylipin biosynthesis</keyword>
<dbReference type="Pfam" id="PF00305">
    <property type="entry name" value="Lipoxygenase"/>
    <property type="match status" value="1"/>
</dbReference>
<dbReference type="Gene3D" id="2.60.60.20">
    <property type="entry name" value="PLAT/LH2 domain"/>
    <property type="match status" value="1"/>
</dbReference>
<keyword evidence="17" id="KW-1185">Reference proteome</keyword>
<dbReference type="InterPro" id="IPR020834">
    <property type="entry name" value="LipOase_CS"/>
</dbReference>
<dbReference type="PROSITE" id="PS51393">
    <property type="entry name" value="LIPOXYGENASE_3"/>
    <property type="match status" value="1"/>
</dbReference>
<dbReference type="PRINTS" id="PR00087">
    <property type="entry name" value="LIPOXYGENASE"/>
</dbReference>
<evidence type="ECO:0000313" key="17">
    <source>
        <dbReference type="Proteomes" id="UP000886595"/>
    </source>
</evidence>
<dbReference type="SUPFAM" id="SSF49723">
    <property type="entry name" value="Lipase/lipooxygenase domain (PLAT/LH2 domain)"/>
    <property type="match status" value="1"/>
</dbReference>
<dbReference type="InterPro" id="IPR013819">
    <property type="entry name" value="LipOase_C"/>
</dbReference>
<dbReference type="PROSITE" id="PS00081">
    <property type="entry name" value="LIPOXYGENASE_2"/>
    <property type="match status" value="1"/>
</dbReference>
<evidence type="ECO:0000256" key="2">
    <source>
        <dbReference type="ARBA" id="ARBA00009419"/>
    </source>
</evidence>
<dbReference type="Gene3D" id="4.10.375.10">
    <property type="entry name" value="Lipoxygenase-1, Domain 2"/>
    <property type="match status" value="1"/>
</dbReference>